<sequence>VQIAAFPYKKAESWEHKHFTCGHTGELLMQKRVPPVNRRELGIISGAKGKAIVRRLNLVNRRCNIVRGDRSIWLKRLWDRCDICVDLNGVKPGSQIDIGNSLPCHRYTIGVLNFLLRIGSLRKPPATRWCFANAA</sequence>
<feature type="non-terminal residue" evidence="1">
    <location>
        <position position="1"/>
    </location>
</feature>
<protein>
    <submittedName>
        <fullName evidence="1">Uncharacterized protein</fullName>
    </submittedName>
</protein>
<reference evidence="1 2" key="1">
    <citation type="journal article" date="2021" name="BMC Genomics">
        <title>Datura genome reveals duplications of psychoactive alkaloid biosynthetic genes and high mutation rate following tissue culture.</title>
        <authorList>
            <person name="Rajewski A."/>
            <person name="Carter-House D."/>
            <person name="Stajich J."/>
            <person name="Litt A."/>
        </authorList>
    </citation>
    <scope>NUCLEOTIDE SEQUENCE [LARGE SCALE GENOMIC DNA]</scope>
    <source>
        <strain evidence="1">AR-01</strain>
    </source>
</reference>
<gene>
    <name evidence="1" type="ORF">HAX54_002567</name>
</gene>
<evidence type="ECO:0000313" key="2">
    <source>
        <dbReference type="Proteomes" id="UP000823775"/>
    </source>
</evidence>
<dbReference type="EMBL" id="JACEIK010011141">
    <property type="protein sequence ID" value="MCE3215483.1"/>
    <property type="molecule type" value="Genomic_DNA"/>
</dbReference>
<evidence type="ECO:0000313" key="1">
    <source>
        <dbReference type="EMBL" id="MCE3215483.1"/>
    </source>
</evidence>
<name>A0ABS8WW94_DATST</name>
<comment type="caution">
    <text evidence="1">The sequence shown here is derived from an EMBL/GenBank/DDBJ whole genome shotgun (WGS) entry which is preliminary data.</text>
</comment>
<accession>A0ABS8WW94</accession>
<proteinExistence type="predicted"/>
<feature type="non-terminal residue" evidence="1">
    <location>
        <position position="135"/>
    </location>
</feature>
<organism evidence="1 2">
    <name type="scientific">Datura stramonium</name>
    <name type="common">Jimsonweed</name>
    <name type="synonym">Common thornapple</name>
    <dbReference type="NCBI Taxonomy" id="4076"/>
    <lineage>
        <taxon>Eukaryota</taxon>
        <taxon>Viridiplantae</taxon>
        <taxon>Streptophyta</taxon>
        <taxon>Embryophyta</taxon>
        <taxon>Tracheophyta</taxon>
        <taxon>Spermatophyta</taxon>
        <taxon>Magnoliopsida</taxon>
        <taxon>eudicotyledons</taxon>
        <taxon>Gunneridae</taxon>
        <taxon>Pentapetalae</taxon>
        <taxon>asterids</taxon>
        <taxon>lamiids</taxon>
        <taxon>Solanales</taxon>
        <taxon>Solanaceae</taxon>
        <taxon>Solanoideae</taxon>
        <taxon>Datureae</taxon>
        <taxon>Datura</taxon>
    </lineage>
</organism>
<dbReference type="Proteomes" id="UP000823775">
    <property type="component" value="Unassembled WGS sequence"/>
</dbReference>
<keyword evidence="2" id="KW-1185">Reference proteome</keyword>